<accession>A0A2A4WZJ4</accession>
<reference evidence="3" key="1">
    <citation type="submission" date="2017-08" db="EMBL/GenBank/DDBJ databases">
        <title>A dynamic microbial community with high functional redundancy inhabits the cold, oxic subseafloor aquifer.</title>
        <authorList>
            <person name="Tully B.J."/>
            <person name="Wheat C.G."/>
            <person name="Glazer B.T."/>
            <person name="Huber J.A."/>
        </authorList>
    </citation>
    <scope>NUCLEOTIDE SEQUENCE [LARGE SCALE GENOMIC DNA]</scope>
</reference>
<sequence length="120" mass="12107">MLKIIRNSVAAAMLVILTACAGGNTNPFAGSWDTVATTPVGNQDSVWTISEDGTGIMSGDAGEQAIDGIVVDGNNVSFDVVIDAGGQSLSLSFSGVVEGDSLTGAFGSDFGDFNVTGTRQ</sequence>
<feature type="chain" id="PRO_5012133295" evidence="1">
    <location>
        <begin position="22"/>
        <end position="120"/>
    </location>
</feature>
<name>A0A2A4WZJ4_9GAMM</name>
<dbReference type="AlphaFoldDB" id="A0A2A4WZJ4"/>
<gene>
    <name evidence="2" type="ORF">COB20_12165</name>
</gene>
<protein>
    <submittedName>
        <fullName evidence="2">Uncharacterized protein</fullName>
    </submittedName>
</protein>
<dbReference type="Proteomes" id="UP000218767">
    <property type="component" value="Unassembled WGS sequence"/>
</dbReference>
<evidence type="ECO:0000313" key="2">
    <source>
        <dbReference type="EMBL" id="PCI75753.1"/>
    </source>
</evidence>
<evidence type="ECO:0000313" key="3">
    <source>
        <dbReference type="Proteomes" id="UP000218767"/>
    </source>
</evidence>
<proteinExistence type="predicted"/>
<feature type="signal peptide" evidence="1">
    <location>
        <begin position="1"/>
        <end position="21"/>
    </location>
</feature>
<dbReference type="EMBL" id="NVUL01000068">
    <property type="protein sequence ID" value="PCI75753.1"/>
    <property type="molecule type" value="Genomic_DNA"/>
</dbReference>
<keyword evidence="1" id="KW-0732">Signal</keyword>
<evidence type="ECO:0000256" key="1">
    <source>
        <dbReference type="SAM" id="SignalP"/>
    </source>
</evidence>
<organism evidence="2 3">
    <name type="scientific">SAR86 cluster bacterium</name>
    <dbReference type="NCBI Taxonomy" id="2030880"/>
    <lineage>
        <taxon>Bacteria</taxon>
        <taxon>Pseudomonadati</taxon>
        <taxon>Pseudomonadota</taxon>
        <taxon>Gammaproteobacteria</taxon>
        <taxon>SAR86 cluster</taxon>
    </lineage>
</organism>
<dbReference type="PROSITE" id="PS51257">
    <property type="entry name" value="PROKAR_LIPOPROTEIN"/>
    <property type="match status" value="1"/>
</dbReference>
<comment type="caution">
    <text evidence="2">The sequence shown here is derived from an EMBL/GenBank/DDBJ whole genome shotgun (WGS) entry which is preliminary data.</text>
</comment>